<dbReference type="InterPro" id="IPR050515">
    <property type="entry name" value="Beta-lactam/transpept"/>
</dbReference>
<evidence type="ECO:0000313" key="6">
    <source>
        <dbReference type="EMBL" id="KKW26876.1"/>
    </source>
</evidence>
<dbReference type="EMBL" id="LCRB01000002">
    <property type="protein sequence ID" value="KKW26876.1"/>
    <property type="molecule type" value="Genomic_DNA"/>
</dbReference>
<keyword evidence="3" id="KW-0812">Transmembrane</keyword>
<evidence type="ECO:0000256" key="2">
    <source>
        <dbReference type="ARBA" id="ARBA00023136"/>
    </source>
</evidence>
<keyword evidence="2 3" id="KW-0472">Membrane</keyword>
<dbReference type="PANTHER" id="PTHR30627">
    <property type="entry name" value="PEPTIDOGLYCAN D,D-TRANSPEPTIDASE"/>
    <property type="match status" value="1"/>
</dbReference>
<dbReference type="InterPro" id="IPR036138">
    <property type="entry name" value="PBP_dimer_sf"/>
</dbReference>
<dbReference type="GO" id="GO:0005886">
    <property type="term" value="C:plasma membrane"/>
    <property type="evidence" value="ECO:0007669"/>
    <property type="project" value="TreeGrafter"/>
</dbReference>
<gene>
    <name evidence="6" type="ORF">VF00_C0002G0201</name>
</gene>
<dbReference type="InterPro" id="IPR012338">
    <property type="entry name" value="Beta-lactam/transpept-like"/>
</dbReference>
<keyword evidence="6" id="KW-0808">Transferase</keyword>
<organism evidence="6 7">
    <name type="scientific">candidate division Kazan bacterium GW2011_GWB1_52_7</name>
    <dbReference type="NCBI Taxonomy" id="1620414"/>
    <lineage>
        <taxon>Bacteria</taxon>
        <taxon>Bacteria division Kazan-3B-28</taxon>
    </lineage>
</organism>
<comment type="caution">
    <text evidence="6">The sequence shown here is derived from an EMBL/GenBank/DDBJ whole genome shotgun (WGS) entry which is preliminary data.</text>
</comment>
<feature type="transmembrane region" description="Helical" evidence="3">
    <location>
        <begin position="16"/>
        <end position="35"/>
    </location>
</feature>
<evidence type="ECO:0000259" key="5">
    <source>
        <dbReference type="Pfam" id="PF03717"/>
    </source>
</evidence>
<evidence type="ECO:0000313" key="7">
    <source>
        <dbReference type="Proteomes" id="UP000034913"/>
    </source>
</evidence>
<dbReference type="GO" id="GO:0071555">
    <property type="term" value="P:cell wall organization"/>
    <property type="evidence" value="ECO:0007669"/>
    <property type="project" value="TreeGrafter"/>
</dbReference>
<dbReference type="Gene3D" id="3.90.1310.10">
    <property type="entry name" value="Penicillin-binding protein 2a (Domain 2)"/>
    <property type="match status" value="1"/>
</dbReference>
<dbReference type="AlphaFoldDB" id="A0A0G1X7B2"/>
<dbReference type="Proteomes" id="UP000034913">
    <property type="component" value="Unassembled WGS sequence"/>
</dbReference>
<dbReference type="InterPro" id="IPR005311">
    <property type="entry name" value="PBP_dimer"/>
</dbReference>
<comment type="subcellular location">
    <subcellularLocation>
        <location evidence="1">Membrane</location>
    </subcellularLocation>
</comment>
<dbReference type="Pfam" id="PF03717">
    <property type="entry name" value="PBP_dimer"/>
    <property type="match status" value="1"/>
</dbReference>
<proteinExistence type="predicted"/>
<evidence type="ECO:0000259" key="4">
    <source>
        <dbReference type="Pfam" id="PF00905"/>
    </source>
</evidence>
<dbReference type="SUPFAM" id="SSF56601">
    <property type="entry name" value="beta-lactamase/transpeptidase-like"/>
    <property type="match status" value="1"/>
</dbReference>
<dbReference type="PANTHER" id="PTHR30627:SF1">
    <property type="entry name" value="PEPTIDOGLYCAN D,D-TRANSPEPTIDASE FTSI"/>
    <property type="match status" value="1"/>
</dbReference>
<feature type="domain" description="Penicillin-binding protein transpeptidase" evidence="4">
    <location>
        <begin position="256"/>
        <end position="563"/>
    </location>
</feature>
<dbReference type="InterPro" id="IPR001460">
    <property type="entry name" value="PCN-bd_Tpept"/>
</dbReference>
<dbReference type="GO" id="GO:0016740">
    <property type="term" value="F:transferase activity"/>
    <property type="evidence" value="ECO:0007669"/>
    <property type="project" value="UniProtKB-KW"/>
</dbReference>
<feature type="domain" description="Penicillin-binding protein dimerisation" evidence="5">
    <location>
        <begin position="59"/>
        <end position="212"/>
    </location>
</feature>
<keyword evidence="3" id="KW-1133">Transmembrane helix</keyword>
<accession>A0A0G1X7B2</accession>
<reference evidence="6 7" key="1">
    <citation type="journal article" date="2015" name="Nature">
        <title>rRNA introns, odd ribosomes, and small enigmatic genomes across a large radiation of phyla.</title>
        <authorList>
            <person name="Brown C.T."/>
            <person name="Hug L.A."/>
            <person name="Thomas B.C."/>
            <person name="Sharon I."/>
            <person name="Castelle C.J."/>
            <person name="Singh A."/>
            <person name="Wilkins M.J."/>
            <person name="Williams K.H."/>
            <person name="Banfield J.F."/>
        </authorList>
    </citation>
    <scope>NUCLEOTIDE SEQUENCE [LARGE SCALE GENOMIC DNA]</scope>
</reference>
<dbReference type="SUPFAM" id="SSF56519">
    <property type="entry name" value="Penicillin binding protein dimerisation domain"/>
    <property type="match status" value="1"/>
</dbReference>
<evidence type="ECO:0000256" key="3">
    <source>
        <dbReference type="SAM" id="Phobius"/>
    </source>
</evidence>
<dbReference type="Pfam" id="PF00905">
    <property type="entry name" value="Transpeptidase"/>
    <property type="match status" value="1"/>
</dbReference>
<dbReference type="Gene3D" id="3.40.710.10">
    <property type="entry name" value="DD-peptidase/beta-lactamase superfamily"/>
    <property type="match status" value="1"/>
</dbReference>
<protein>
    <submittedName>
        <fullName evidence="6">Peptidoglycan glycosyltransferase</fullName>
    </submittedName>
</protein>
<name>A0A0G1X7B2_UNCK3</name>
<sequence length="576" mass="62448">MLDRATTLQLEQRYRIGLISTAFFILFVMAVGRLVERQVFEHGHFSRLAKEQHLASQVVPAQRGKIFTEERDNDELYPLATNVTLFALTAVPSQVTRPELVASKLMPFLTGSGVEESELIAKLSSKAQYMPPLKRKISKTEAEAIDALDLTGVYLSQEKYRYSPEETMAAQVLGFVNRDGVGQYGLEGYFDKELGGTAGFLEAEQDTFGRQIALGKRESVNPQDGLDIVTTLDRAAQYYVDKAVREAVEQHQATRGMAIVMEPKTGKIIAMSAYPNFDPNNYNKEDIASFTNPNISQVYEPGSVFKVITMAAGIDAGVIAPSTTYTDTGQVEVNDRTIKNSEPGAFGSQTMTQVLEKSLNTGAVFVIQKLGKYLFNKYLGQFGFTTPTGVELEGEVAAHIKNPKGLSDVDLATMSFGQGIAVTPVQLLAAIGAIANDGRLLQPHIVDRILYPSGAVSIDPTVVGQAISPQTAQLVSAMMVGVIENGHGKRAGVPGYWIAGKTGTAQIPGPGGGYLDGFGNTIGTFVGFGPVDNPRFVMVTRIDQPKDVQFAESSAAPLFGRIAKFLLDYWHVPPTR</sequence>
<dbReference type="GO" id="GO:0008658">
    <property type="term" value="F:penicillin binding"/>
    <property type="evidence" value="ECO:0007669"/>
    <property type="project" value="InterPro"/>
</dbReference>
<dbReference type="Gene3D" id="3.30.450.330">
    <property type="match status" value="1"/>
</dbReference>
<evidence type="ECO:0000256" key="1">
    <source>
        <dbReference type="ARBA" id="ARBA00004370"/>
    </source>
</evidence>